<dbReference type="Proteomes" id="UP001652628">
    <property type="component" value="Unplaced"/>
</dbReference>
<name>A0ABM4TYM2_DROSZ</name>
<sequence>MVRSDSEERRREQSRNTADHATWKSFGENRGPERARDAAARAMVRSDSEDERSRETLLIMLPGDRSRKIEDSIAHGTLQRTQAPGRIPKNDDRRREQSRNTADNATWRSIEENRGLERLRDAAAHRITSNIPITRTQEQRTNTVHHRNTRLQQRFRQQHIQEMADERLLTYRSSSQNRQAESSRQSQRNIAARAQLSEDEREDQRERERRRSRATAREQYLRNIKDGRSTKSTTFPLTVIGSIKWEPKKRYLSSQMNLTEKS</sequence>
<evidence type="ECO:0000313" key="3">
    <source>
        <dbReference type="RefSeq" id="XP_070855057.1"/>
    </source>
</evidence>
<feature type="region of interest" description="Disordered" evidence="1">
    <location>
        <begin position="1"/>
        <end position="57"/>
    </location>
</feature>
<feature type="compositionally biased region" description="Basic and acidic residues" evidence="1">
    <location>
        <begin position="88"/>
        <end position="98"/>
    </location>
</feature>
<reference evidence="3" key="1">
    <citation type="submission" date="2025-08" db="UniProtKB">
        <authorList>
            <consortium name="RefSeq"/>
        </authorList>
    </citation>
    <scope>IDENTIFICATION</scope>
</reference>
<organism evidence="2 3">
    <name type="scientific">Drosophila suzukii</name>
    <name type="common">Spotted-wing drosophila fruit fly</name>
    <dbReference type="NCBI Taxonomy" id="28584"/>
    <lineage>
        <taxon>Eukaryota</taxon>
        <taxon>Metazoa</taxon>
        <taxon>Ecdysozoa</taxon>
        <taxon>Arthropoda</taxon>
        <taxon>Hexapoda</taxon>
        <taxon>Insecta</taxon>
        <taxon>Pterygota</taxon>
        <taxon>Neoptera</taxon>
        <taxon>Endopterygota</taxon>
        <taxon>Diptera</taxon>
        <taxon>Brachycera</taxon>
        <taxon>Muscomorpha</taxon>
        <taxon>Ephydroidea</taxon>
        <taxon>Drosophilidae</taxon>
        <taxon>Drosophila</taxon>
        <taxon>Sophophora</taxon>
    </lineage>
</organism>
<feature type="compositionally biased region" description="Basic and acidic residues" evidence="1">
    <location>
        <begin position="30"/>
        <end position="55"/>
    </location>
</feature>
<evidence type="ECO:0000313" key="2">
    <source>
        <dbReference type="Proteomes" id="UP001652628"/>
    </source>
</evidence>
<feature type="compositionally biased region" description="Basic and acidic residues" evidence="1">
    <location>
        <begin position="1"/>
        <end position="22"/>
    </location>
</feature>
<accession>A0ABM4TYM2</accession>
<evidence type="ECO:0000256" key="1">
    <source>
        <dbReference type="SAM" id="MobiDB-lite"/>
    </source>
</evidence>
<dbReference type="RefSeq" id="XP_070855057.1">
    <property type="nucleotide sequence ID" value="XM_070998956.1"/>
</dbReference>
<protein>
    <submittedName>
        <fullName evidence="3">Zinc finger CCCH domain-containing protein 13-like</fullName>
    </submittedName>
</protein>
<dbReference type="GeneID" id="139354721"/>
<gene>
    <name evidence="3" type="primary">LOC139354721</name>
</gene>
<feature type="region of interest" description="Disordered" evidence="1">
    <location>
        <begin position="73"/>
        <end position="106"/>
    </location>
</feature>
<proteinExistence type="predicted"/>
<feature type="compositionally biased region" description="Basic and acidic residues" evidence="1">
    <location>
        <begin position="196"/>
        <end position="229"/>
    </location>
</feature>
<feature type="compositionally biased region" description="Polar residues" evidence="1">
    <location>
        <begin position="172"/>
        <end position="189"/>
    </location>
</feature>
<keyword evidence="2" id="KW-1185">Reference proteome</keyword>
<feature type="region of interest" description="Disordered" evidence="1">
    <location>
        <begin position="172"/>
        <end position="232"/>
    </location>
</feature>